<evidence type="ECO:0000259" key="12">
    <source>
        <dbReference type="Pfam" id="PF01180"/>
    </source>
</evidence>
<name>A0A7W9FMH6_9HYPH</name>
<evidence type="ECO:0000313" key="14">
    <source>
        <dbReference type="Proteomes" id="UP000523821"/>
    </source>
</evidence>
<dbReference type="EMBL" id="JACHOO010000004">
    <property type="protein sequence ID" value="MBB5753375.1"/>
    <property type="molecule type" value="Genomic_DNA"/>
</dbReference>
<keyword evidence="14" id="KW-1185">Reference proteome</keyword>
<feature type="binding site" evidence="11">
    <location>
        <position position="170"/>
    </location>
    <ligand>
        <name>substrate</name>
    </ligand>
</feature>
<evidence type="ECO:0000256" key="5">
    <source>
        <dbReference type="ARBA" id="ARBA00022630"/>
    </source>
</evidence>
<feature type="binding site" evidence="11">
    <location>
        <begin position="244"/>
        <end position="245"/>
    </location>
    <ligand>
        <name>substrate</name>
    </ligand>
</feature>
<dbReference type="NCBIfam" id="NF003645">
    <property type="entry name" value="PRK05286.1-2"/>
    <property type="match status" value="1"/>
</dbReference>
<evidence type="ECO:0000256" key="4">
    <source>
        <dbReference type="ARBA" id="ARBA00005359"/>
    </source>
</evidence>
<dbReference type="Pfam" id="PF01180">
    <property type="entry name" value="DHO_dh"/>
    <property type="match status" value="1"/>
</dbReference>
<dbReference type="NCBIfam" id="TIGR01036">
    <property type="entry name" value="pyrD_sub2"/>
    <property type="match status" value="1"/>
</dbReference>
<keyword evidence="8 11" id="KW-0560">Oxidoreductase</keyword>
<keyword evidence="11" id="KW-1003">Cell membrane</keyword>
<organism evidence="13 14">
    <name type="scientific">Prosthecomicrobium pneumaticum</name>
    <dbReference type="NCBI Taxonomy" id="81895"/>
    <lineage>
        <taxon>Bacteria</taxon>
        <taxon>Pseudomonadati</taxon>
        <taxon>Pseudomonadota</taxon>
        <taxon>Alphaproteobacteria</taxon>
        <taxon>Hyphomicrobiales</taxon>
        <taxon>Kaistiaceae</taxon>
        <taxon>Prosthecomicrobium</taxon>
    </lineage>
</organism>
<keyword evidence="9 11" id="KW-0472">Membrane</keyword>
<feature type="binding site" evidence="11">
    <location>
        <position position="85"/>
    </location>
    <ligand>
        <name>FMN</name>
        <dbReference type="ChEBI" id="CHEBI:58210"/>
    </ligand>
</feature>
<feature type="binding site" evidence="11">
    <location>
        <position position="139"/>
    </location>
    <ligand>
        <name>FMN</name>
        <dbReference type="ChEBI" id="CHEBI:58210"/>
    </ligand>
</feature>
<evidence type="ECO:0000256" key="3">
    <source>
        <dbReference type="ARBA" id="ARBA00005161"/>
    </source>
</evidence>
<evidence type="ECO:0000256" key="9">
    <source>
        <dbReference type="ARBA" id="ARBA00023136"/>
    </source>
</evidence>
<dbReference type="GO" id="GO:0005886">
    <property type="term" value="C:plasma membrane"/>
    <property type="evidence" value="ECO:0007669"/>
    <property type="project" value="UniProtKB-SubCell"/>
</dbReference>
<evidence type="ECO:0000256" key="1">
    <source>
        <dbReference type="ARBA" id="ARBA00003125"/>
    </source>
</evidence>
<dbReference type="PANTHER" id="PTHR48109">
    <property type="entry name" value="DIHYDROOROTATE DEHYDROGENASE (QUINONE), MITOCHONDRIAL-RELATED"/>
    <property type="match status" value="1"/>
</dbReference>
<dbReference type="PROSITE" id="PS00912">
    <property type="entry name" value="DHODEHASE_2"/>
    <property type="match status" value="1"/>
</dbReference>
<dbReference type="GO" id="GO:0005737">
    <property type="term" value="C:cytoplasm"/>
    <property type="evidence" value="ECO:0007669"/>
    <property type="project" value="InterPro"/>
</dbReference>
<feature type="binding site" evidence="11">
    <location>
        <position position="265"/>
    </location>
    <ligand>
        <name>FMN</name>
        <dbReference type="ChEBI" id="CHEBI:58210"/>
    </ligand>
</feature>
<dbReference type="GO" id="GO:0044205">
    <property type="term" value="P:'de novo' UMP biosynthetic process"/>
    <property type="evidence" value="ECO:0007669"/>
    <property type="project" value="UniProtKB-UniRule"/>
</dbReference>
<evidence type="ECO:0000256" key="2">
    <source>
        <dbReference type="ARBA" id="ARBA00004370"/>
    </source>
</evidence>
<feature type="binding site" evidence="11">
    <location>
        <begin position="110"/>
        <end position="114"/>
    </location>
    <ligand>
        <name>substrate</name>
    </ligand>
</feature>
<comment type="similarity">
    <text evidence="4 11">Belongs to the dihydroorotate dehydrogenase family. Type 2 subfamily.</text>
</comment>
<dbReference type="InterPro" id="IPR013785">
    <property type="entry name" value="Aldolase_TIM"/>
</dbReference>
<feature type="domain" description="Dihydroorotate dehydrogenase catalytic" evidence="12">
    <location>
        <begin position="44"/>
        <end position="337"/>
    </location>
</feature>
<comment type="function">
    <text evidence="1 11">Catalyzes the conversion of dihydroorotate to orotate with quinone as electron acceptor.</text>
</comment>
<protein>
    <recommendedName>
        <fullName evidence="11">Dihydroorotate dehydrogenase (quinone)</fullName>
        <ecNumber evidence="11">1.3.5.2</ecNumber>
    </recommendedName>
    <alternativeName>
        <fullName evidence="11">DHOdehase</fullName>
        <shortName evidence="11">DHOD</shortName>
        <shortName evidence="11">DHODase</shortName>
    </alternativeName>
    <alternativeName>
        <fullName evidence="11">Dihydroorotate oxidase</fullName>
    </alternativeName>
</protein>
<evidence type="ECO:0000313" key="13">
    <source>
        <dbReference type="EMBL" id="MBB5753375.1"/>
    </source>
</evidence>
<evidence type="ECO:0000256" key="11">
    <source>
        <dbReference type="HAMAP-Rule" id="MF_00225"/>
    </source>
</evidence>
<feature type="binding site" evidence="11">
    <location>
        <position position="65"/>
    </location>
    <ligand>
        <name>substrate</name>
    </ligand>
</feature>
<comment type="pathway">
    <text evidence="3 11">Pyrimidine metabolism; UMP biosynthesis via de novo pathway; orotate from (S)-dihydroorotate (quinone route): step 1/1.</text>
</comment>
<dbReference type="NCBIfam" id="NF003652">
    <property type="entry name" value="PRK05286.2-5"/>
    <property type="match status" value="1"/>
</dbReference>
<dbReference type="EC" id="1.3.5.2" evidence="11"/>
<feature type="binding site" evidence="11">
    <location>
        <position position="215"/>
    </location>
    <ligand>
        <name>FMN</name>
        <dbReference type="ChEBI" id="CHEBI:58210"/>
    </ligand>
</feature>
<feature type="active site" description="Nucleophile" evidence="11">
    <location>
        <position position="173"/>
    </location>
</feature>
<sequence length="361" mass="38034">MSVFSRLVRPALFRVDAEVAHGLALKTLGAGLHGRVAPDRDSRLRRDLFGLSFANPLGLAAGLDKNGEVPDALLSLGFGFVEIGTVTPRPQAGNPKPRLFRLVADRGVINRLGFNNDGHAALAAHLAARGRRPGLIGINIGANKDSADRTADYVAGIRAFAAHAGYFTVNVSSPNTPGLRDLQAKDALDELLVRVLAARDEEEERVARRLPILLKIAPDLPEAGLADIAEVARARAVDGLIVTNTTIGRPPLADPAAKEAGGLSGRPLFRLSTIRLAQMRRLVGPDMPLVGVGGVESAETAFAKIAAGADLVQFYTALVYEGPGLVGDILSGLSRILDRRGIASIADAVGSETERWANEAP</sequence>
<reference evidence="13 14" key="1">
    <citation type="submission" date="2020-08" db="EMBL/GenBank/DDBJ databases">
        <title>Genomic Encyclopedia of Type Strains, Phase IV (KMG-IV): sequencing the most valuable type-strain genomes for metagenomic binning, comparative biology and taxonomic classification.</title>
        <authorList>
            <person name="Goeker M."/>
        </authorList>
    </citation>
    <scope>NUCLEOTIDE SEQUENCE [LARGE SCALE GENOMIC DNA]</scope>
    <source>
        <strain evidence="13 14">DSM 16268</strain>
    </source>
</reference>
<dbReference type="Gene3D" id="3.20.20.70">
    <property type="entry name" value="Aldolase class I"/>
    <property type="match status" value="1"/>
</dbReference>
<dbReference type="GO" id="GO:0106430">
    <property type="term" value="F:dihydroorotate dehydrogenase (quinone) activity"/>
    <property type="evidence" value="ECO:0007669"/>
    <property type="project" value="UniProtKB-EC"/>
</dbReference>
<evidence type="ECO:0000256" key="7">
    <source>
        <dbReference type="ARBA" id="ARBA00022975"/>
    </source>
</evidence>
<evidence type="ECO:0000256" key="6">
    <source>
        <dbReference type="ARBA" id="ARBA00022643"/>
    </source>
</evidence>
<feature type="binding site" evidence="11">
    <location>
        <position position="243"/>
    </location>
    <ligand>
        <name>FMN</name>
        <dbReference type="ChEBI" id="CHEBI:58210"/>
    </ligand>
</feature>
<accession>A0A7W9FMH6</accession>
<feature type="binding site" evidence="11">
    <location>
        <begin position="315"/>
        <end position="316"/>
    </location>
    <ligand>
        <name>FMN</name>
        <dbReference type="ChEBI" id="CHEBI:58210"/>
    </ligand>
</feature>
<dbReference type="InterPro" id="IPR001295">
    <property type="entry name" value="Dihydroorotate_DH_CS"/>
</dbReference>
<dbReference type="PROSITE" id="PS00911">
    <property type="entry name" value="DHODEHASE_1"/>
    <property type="match status" value="1"/>
</dbReference>
<keyword evidence="7 11" id="KW-0665">Pyrimidine biosynthesis</keyword>
<evidence type="ECO:0000256" key="8">
    <source>
        <dbReference type="ARBA" id="ARBA00023002"/>
    </source>
</evidence>
<gene>
    <name evidence="11" type="primary">pyrD</name>
    <name evidence="13" type="ORF">GGQ63_002441</name>
</gene>
<dbReference type="SUPFAM" id="SSF51395">
    <property type="entry name" value="FMN-linked oxidoreductases"/>
    <property type="match status" value="1"/>
</dbReference>
<dbReference type="PANTHER" id="PTHR48109:SF4">
    <property type="entry name" value="DIHYDROOROTATE DEHYDROGENASE (QUINONE), MITOCHONDRIAL"/>
    <property type="match status" value="1"/>
</dbReference>
<feature type="binding site" evidence="11">
    <location>
        <position position="175"/>
    </location>
    <ligand>
        <name>substrate</name>
    </ligand>
</feature>
<dbReference type="Proteomes" id="UP000523821">
    <property type="component" value="Unassembled WGS sequence"/>
</dbReference>
<dbReference type="UniPathway" id="UPA00070">
    <property type="reaction ID" value="UER00946"/>
</dbReference>
<dbReference type="InterPro" id="IPR005720">
    <property type="entry name" value="Dihydroorotate_DH_cat"/>
</dbReference>
<comment type="cofactor">
    <cofactor evidence="11">
        <name>FMN</name>
        <dbReference type="ChEBI" id="CHEBI:58210"/>
    </cofactor>
    <text evidence="11">Binds 1 FMN per subunit.</text>
</comment>
<comment type="subunit">
    <text evidence="11">Monomer.</text>
</comment>
<dbReference type="InterPro" id="IPR005719">
    <property type="entry name" value="Dihydroorotate_DH_2"/>
</dbReference>
<keyword evidence="6 11" id="KW-0288">FMN</keyword>
<keyword evidence="5 11" id="KW-0285">Flavoprotein</keyword>
<dbReference type="RefSeq" id="WP_183856117.1">
    <property type="nucleotide sequence ID" value="NZ_JACHOO010000004.1"/>
</dbReference>
<dbReference type="CDD" id="cd04738">
    <property type="entry name" value="DHOD_2_like"/>
    <property type="match status" value="1"/>
</dbReference>
<feature type="binding site" evidence="11">
    <location>
        <position position="170"/>
    </location>
    <ligand>
        <name>FMN</name>
        <dbReference type="ChEBI" id="CHEBI:58210"/>
    </ligand>
</feature>
<comment type="catalytic activity">
    <reaction evidence="10 11">
        <text>(S)-dihydroorotate + a quinone = orotate + a quinol</text>
        <dbReference type="Rhea" id="RHEA:30187"/>
        <dbReference type="ChEBI" id="CHEBI:24646"/>
        <dbReference type="ChEBI" id="CHEBI:30839"/>
        <dbReference type="ChEBI" id="CHEBI:30864"/>
        <dbReference type="ChEBI" id="CHEBI:132124"/>
        <dbReference type="EC" id="1.3.5.2"/>
    </reaction>
</comment>
<dbReference type="HAMAP" id="MF_00225">
    <property type="entry name" value="DHO_dh_type2"/>
    <property type="match status" value="1"/>
</dbReference>
<comment type="subcellular location">
    <subcellularLocation>
        <location evidence="11">Cell membrane</location>
        <topology evidence="11">Peripheral membrane protein</topology>
    </subcellularLocation>
    <subcellularLocation>
        <location evidence="2">Membrane</location>
    </subcellularLocation>
</comment>
<evidence type="ECO:0000256" key="10">
    <source>
        <dbReference type="ARBA" id="ARBA00048639"/>
    </source>
</evidence>
<dbReference type="AlphaFoldDB" id="A0A7W9FMH6"/>
<proteinExistence type="inferred from homology"/>
<feature type="binding site" evidence="11">
    <location>
        <position position="294"/>
    </location>
    <ligand>
        <name>FMN</name>
        <dbReference type="ChEBI" id="CHEBI:58210"/>
    </ligand>
</feature>
<dbReference type="GO" id="GO:0006207">
    <property type="term" value="P:'de novo' pyrimidine nucleobase biosynthetic process"/>
    <property type="evidence" value="ECO:0007669"/>
    <property type="project" value="UniProtKB-UniRule"/>
</dbReference>
<feature type="binding site" evidence="11">
    <location>
        <begin position="61"/>
        <end position="65"/>
    </location>
    <ligand>
        <name>FMN</name>
        <dbReference type="ChEBI" id="CHEBI:58210"/>
    </ligand>
</feature>
<comment type="caution">
    <text evidence="13">The sequence shown here is derived from an EMBL/GenBank/DDBJ whole genome shotgun (WGS) entry which is preliminary data.</text>
</comment>
<dbReference type="InterPro" id="IPR050074">
    <property type="entry name" value="DHO_dehydrogenase"/>
</dbReference>